<sequence length="169" mass="18987">MRQEHPRPIFGFLWPRADPRAPVDEGYVQVRLIRVPSRGPMRIILLVAGTVGLMMLTGSALSAAVGTSWLLLFPVSALIATYLVLLLRCWSVGTYVNDAGIAVQRLLGTDSARWAQVRDVMDESGLVIVTLRDGRRLRTHIDRRSLDLIGRAEQYDMAKLALQRWGEHR</sequence>
<gene>
    <name evidence="2" type="ORF">UFOPK3772_00934</name>
</gene>
<keyword evidence="1" id="KW-0812">Transmembrane</keyword>
<keyword evidence="1" id="KW-0472">Membrane</keyword>
<evidence type="ECO:0000256" key="1">
    <source>
        <dbReference type="SAM" id="Phobius"/>
    </source>
</evidence>
<organism evidence="2">
    <name type="scientific">freshwater metagenome</name>
    <dbReference type="NCBI Taxonomy" id="449393"/>
    <lineage>
        <taxon>unclassified sequences</taxon>
        <taxon>metagenomes</taxon>
        <taxon>ecological metagenomes</taxon>
    </lineage>
</organism>
<dbReference type="EMBL" id="CAFBNE010000021">
    <property type="protein sequence ID" value="CAB4941183.1"/>
    <property type="molecule type" value="Genomic_DNA"/>
</dbReference>
<protein>
    <submittedName>
        <fullName evidence="2">Unannotated protein</fullName>
    </submittedName>
</protein>
<feature type="transmembrane region" description="Helical" evidence="1">
    <location>
        <begin position="43"/>
        <end position="63"/>
    </location>
</feature>
<accession>A0A6J7JD53</accession>
<proteinExistence type="predicted"/>
<reference evidence="2" key="1">
    <citation type="submission" date="2020-05" db="EMBL/GenBank/DDBJ databases">
        <authorList>
            <person name="Chiriac C."/>
            <person name="Salcher M."/>
            <person name="Ghai R."/>
            <person name="Kavagutti S V."/>
        </authorList>
    </citation>
    <scope>NUCLEOTIDE SEQUENCE</scope>
</reference>
<keyword evidence="1" id="KW-1133">Transmembrane helix</keyword>
<dbReference type="AlphaFoldDB" id="A0A6J7JD53"/>
<evidence type="ECO:0000313" key="2">
    <source>
        <dbReference type="EMBL" id="CAB4941183.1"/>
    </source>
</evidence>
<feature type="transmembrane region" description="Helical" evidence="1">
    <location>
        <begin position="69"/>
        <end position="87"/>
    </location>
</feature>
<name>A0A6J7JD53_9ZZZZ</name>